<evidence type="ECO:0000256" key="1">
    <source>
        <dbReference type="SAM" id="Phobius"/>
    </source>
</evidence>
<keyword evidence="1" id="KW-1133">Transmembrane helix</keyword>
<dbReference type="RefSeq" id="WP_211288410.1">
    <property type="nucleotide sequence ID" value="NZ_PDJE01000001.1"/>
</dbReference>
<name>A0A2A9DU53_9MICO</name>
<sequence length="101" mass="11254">MLLPIKDHHGLETVLNVLLIRFGIIAAVVVAIMVGLFAIALWLRRRGRLGDASRRVAPLARKAAEYRSRRSHGRSDIVSSGLSSLASALERHDDKHNEHDR</sequence>
<gene>
    <name evidence="2" type="ORF">ATJ78_0408</name>
</gene>
<evidence type="ECO:0000313" key="2">
    <source>
        <dbReference type="EMBL" id="PFG29502.1"/>
    </source>
</evidence>
<reference evidence="2 3" key="1">
    <citation type="submission" date="2017-10" db="EMBL/GenBank/DDBJ databases">
        <title>Sequencing the genomes of 1000 actinobacteria strains.</title>
        <authorList>
            <person name="Klenk H.-P."/>
        </authorList>
    </citation>
    <scope>NUCLEOTIDE SEQUENCE [LARGE SCALE GENOMIC DNA]</scope>
    <source>
        <strain evidence="2 3">DSM 21798</strain>
    </source>
</reference>
<dbReference type="AlphaFoldDB" id="A0A2A9DU53"/>
<protein>
    <submittedName>
        <fullName evidence="2">Uncharacterized protein</fullName>
    </submittedName>
</protein>
<keyword evidence="1" id="KW-0812">Transmembrane</keyword>
<dbReference type="EMBL" id="PDJE01000001">
    <property type="protein sequence ID" value="PFG29502.1"/>
    <property type="molecule type" value="Genomic_DNA"/>
</dbReference>
<evidence type="ECO:0000313" key="3">
    <source>
        <dbReference type="Proteomes" id="UP000221369"/>
    </source>
</evidence>
<proteinExistence type="predicted"/>
<comment type="caution">
    <text evidence="2">The sequence shown here is derived from an EMBL/GenBank/DDBJ whole genome shotgun (WGS) entry which is preliminary data.</text>
</comment>
<feature type="transmembrane region" description="Helical" evidence="1">
    <location>
        <begin position="20"/>
        <end position="43"/>
    </location>
</feature>
<keyword evidence="3" id="KW-1185">Reference proteome</keyword>
<accession>A0A2A9DU53</accession>
<organism evidence="2 3">
    <name type="scientific">Paramicrobacterium agarici</name>
    <dbReference type="NCBI Taxonomy" id="630514"/>
    <lineage>
        <taxon>Bacteria</taxon>
        <taxon>Bacillati</taxon>
        <taxon>Actinomycetota</taxon>
        <taxon>Actinomycetes</taxon>
        <taxon>Micrococcales</taxon>
        <taxon>Microbacteriaceae</taxon>
        <taxon>Paramicrobacterium</taxon>
    </lineage>
</organism>
<keyword evidence="1" id="KW-0472">Membrane</keyword>
<dbReference type="Proteomes" id="UP000221369">
    <property type="component" value="Unassembled WGS sequence"/>
</dbReference>